<dbReference type="PANTHER" id="PTHR43685">
    <property type="entry name" value="GLYCOSYLTRANSFERASE"/>
    <property type="match status" value="1"/>
</dbReference>
<comment type="caution">
    <text evidence="2">The sequence shown here is derived from an EMBL/GenBank/DDBJ whole genome shotgun (WGS) entry which is preliminary data.</text>
</comment>
<protein>
    <submittedName>
        <fullName evidence="2">Glycosyltransferase</fullName>
    </submittedName>
</protein>
<evidence type="ECO:0000313" key="3">
    <source>
        <dbReference type="Proteomes" id="UP000294850"/>
    </source>
</evidence>
<name>A0A4R5DRC5_9BACT</name>
<keyword evidence="2" id="KW-0808">Transferase</keyword>
<dbReference type="PANTHER" id="PTHR43685:SF2">
    <property type="entry name" value="GLYCOSYLTRANSFERASE 2-LIKE DOMAIN-CONTAINING PROTEIN"/>
    <property type="match status" value="1"/>
</dbReference>
<dbReference type="Pfam" id="PF00535">
    <property type="entry name" value="Glycos_transf_2"/>
    <property type="match status" value="1"/>
</dbReference>
<proteinExistence type="predicted"/>
<dbReference type="OrthoDB" id="6307329at2"/>
<reference evidence="2 3" key="1">
    <citation type="submission" date="2019-03" db="EMBL/GenBank/DDBJ databases">
        <title>Dyadobacter AR-3-6 sp. nov., isolated from arctic soil.</title>
        <authorList>
            <person name="Chaudhary D.K."/>
        </authorList>
    </citation>
    <scope>NUCLEOTIDE SEQUENCE [LARGE SCALE GENOMIC DNA]</scope>
    <source>
        <strain evidence="2 3">AR-3-6</strain>
    </source>
</reference>
<dbReference type="RefSeq" id="WP_131959428.1">
    <property type="nucleotide sequence ID" value="NZ_SMFL01000005.1"/>
</dbReference>
<organism evidence="2 3">
    <name type="scientific">Dyadobacter psychrotolerans</name>
    <dbReference type="NCBI Taxonomy" id="2541721"/>
    <lineage>
        <taxon>Bacteria</taxon>
        <taxon>Pseudomonadati</taxon>
        <taxon>Bacteroidota</taxon>
        <taxon>Cytophagia</taxon>
        <taxon>Cytophagales</taxon>
        <taxon>Spirosomataceae</taxon>
        <taxon>Dyadobacter</taxon>
    </lineage>
</organism>
<dbReference type="SUPFAM" id="SSF53448">
    <property type="entry name" value="Nucleotide-diphospho-sugar transferases"/>
    <property type="match status" value="1"/>
</dbReference>
<evidence type="ECO:0000259" key="1">
    <source>
        <dbReference type="Pfam" id="PF00535"/>
    </source>
</evidence>
<dbReference type="InterPro" id="IPR029044">
    <property type="entry name" value="Nucleotide-diphossugar_trans"/>
</dbReference>
<evidence type="ECO:0000313" key="2">
    <source>
        <dbReference type="EMBL" id="TDE14844.1"/>
    </source>
</evidence>
<dbReference type="EMBL" id="SMFL01000005">
    <property type="protein sequence ID" value="TDE14844.1"/>
    <property type="molecule type" value="Genomic_DNA"/>
</dbReference>
<gene>
    <name evidence="2" type="ORF">E0F88_16830</name>
</gene>
<dbReference type="InterPro" id="IPR050834">
    <property type="entry name" value="Glycosyltransf_2"/>
</dbReference>
<keyword evidence="3" id="KW-1185">Reference proteome</keyword>
<feature type="domain" description="Glycosyltransferase 2-like" evidence="1">
    <location>
        <begin position="7"/>
        <end position="135"/>
    </location>
</feature>
<accession>A0A4R5DRC5</accession>
<dbReference type="GO" id="GO:0016740">
    <property type="term" value="F:transferase activity"/>
    <property type="evidence" value="ECO:0007669"/>
    <property type="project" value="UniProtKB-KW"/>
</dbReference>
<dbReference type="Gene3D" id="3.90.550.10">
    <property type="entry name" value="Spore Coat Polysaccharide Biosynthesis Protein SpsA, Chain A"/>
    <property type="match status" value="1"/>
</dbReference>
<dbReference type="AlphaFoldDB" id="A0A4R5DRC5"/>
<dbReference type="InterPro" id="IPR001173">
    <property type="entry name" value="Glyco_trans_2-like"/>
</dbReference>
<dbReference type="Proteomes" id="UP000294850">
    <property type="component" value="Unassembled WGS sequence"/>
</dbReference>
<sequence>MYQPLISIIIPCYNNRNFILEAIDSALNQTYPHIEVIVVDDGSTDHSYEFVADNMKDQGNLHLIRQENQGPAGARNTGFNLAGGDFLVFLDGDDILHREYVENCYREYVNNPELNIVYCDVELFENKTGPWKLKPFSPETILLYNSIPVFAMIRSCVFQQIGRYDTELRCAEDWELWIRILQQYEGVYKIPKVLYYYRKRNEKTSITDYDKIYNFRHDALLYIYIKHQQVYRDSNLDMTNLFSCAVYKERYYNEWYRKLFYRLFKRRKYAEIYNKKQALTADNNADWYAPLNELKAALGLTVRA</sequence>